<comment type="caution">
    <text evidence="3">The sequence shown here is derived from an EMBL/GenBank/DDBJ whole genome shotgun (WGS) entry which is preliminary data.</text>
</comment>
<sequence length="293" mass="31608">MTSTGGGASSASMDALCDTLLVEEILPRLPPKSLLRLGATSRRYEALARSLGFAARYWRRAGAFLQPAAEQPGVFPRFLTAPAMPGGGARARGSTWPAARYFVCNPVTRQQTALPELRDLCFKPRCGLLTVAAAAGTDGGGHGAAPRFQVVVIEEWQIEDTFLGLKIFSSDTGTWRSRMASLYRYSSLPFEHDFRRRPALGQSGAAYWIQRDGRTAIAYDSAGDSLRVIHLPESGARSKRCIGERHGGGGAGGGGGLRYAVPTRRSSRCGTRRRRRAARGGWRTGLASGSCWD</sequence>
<feature type="domain" description="F-box protein At3g26010-like beta-propeller" evidence="2">
    <location>
        <begin position="99"/>
        <end position="244"/>
    </location>
</feature>
<dbReference type="InterPro" id="IPR056592">
    <property type="entry name" value="Beta-prop_At3g26010-like"/>
</dbReference>
<dbReference type="EMBL" id="PQIB02000010">
    <property type="protein sequence ID" value="RLM93949.1"/>
    <property type="molecule type" value="Genomic_DNA"/>
</dbReference>
<dbReference type="OrthoDB" id="694337at2759"/>
<dbReference type="Proteomes" id="UP000275267">
    <property type="component" value="Unassembled WGS sequence"/>
</dbReference>
<dbReference type="SUPFAM" id="SSF81383">
    <property type="entry name" value="F-box domain"/>
    <property type="match status" value="1"/>
</dbReference>
<protein>
    <recommendedName>
        <fullName evidence="2">F-box protein At3g26010-like beta-propeller domain-containing protein</fullName>
    </recommendedName>
</protein>
<accession>A0A3L6R387</accession>
<evidence type="ECO:0000259" key="2">
    <source>
        <dbReference type="Pfam" id="PF24750"/>
    </source>
</evidence>
<dbReference type="InterPro" id="IPR036047">
    <property type="entry name" value="F-box-like_dom_sf"/>
</dbReference>
<dbReference type="InterPro" id="IPR055290">
    <property type="entry name" value="At3g26010-like"/>
</dbReference>
<name>A0A3L6R387_PANMI</name>
<dbReference type="PANTHER" id="PTHR35546:SF130">
    <property type="entry name" value="EXPRESSED PROTEIN"/>
    <property type="match status" value="1"/>
</dbReference>
<evidence type="ECO:0000313" key="3">
    <source>
        <dbReference type="EMBL" id="RLM93949.1"/>
    </source>
</evidence>
<evidence type="ECO:0000256" key="1">
    <source>
        <dbReference type="SAM" id="MobiDB-lite"/>
    </source>
</evidence>
<proteinExistence type="predicted"/>
<feature type="compositionally biased region" description="Basic residues" evidence="1">
    <location>
        <begin position="265"/>
        <end position="278"/>
    </location>
</feature>
<dbReference type="STRING" id="4540.A0A3L6R387"/>
<keyword evidence="4" id="KW-1185">Reference proteome</keyword>
<organism evidence="3 4">
    <name type="scientific">Panicum miliaceum</name>
    <name type="common">Proso millet</name>
    <name type="synonym">Broomcorn millet</name>
    <dbReference type="NCBI Taxonomy" id="4540"/>
    <lineage>
        <taxon>Eukaryota</taxon>
        <taxon>Viridiplantae</taxon>
        <taxon>Streptophyta</taxon>
        <taxon>Embryophyta</taxon>
        <taxon>Tracheophyta</taxon>
        <taxon>Spermatophyta</taxon>
        <taxon>Magnoliopsida</taxon>
        <taxon>Liliopsida</taxon>
        <taxon>Poales</taxon>
        <taxon>Poaceae</taxon>
        <taxon>PACMAD clade</taxon>
        <taxon>Panicoideae</taxon>
        <taxon>Panicodae</taxon>
        <taxon>Paniceae</taxon>
        <taxon>Panicinae</taxon>
        <taxon>Panicum</taxon>
        <taxon>Panicum sect. Panicum</taxon>
    </lineage>
</organism>
<dbReference type="Pfam" id="PF24750">
    <property type="entry name" value="b-prop_At3g26010-like"/>
    <property type="match status" value="1"/>
</dbReference>
<evidence type="ECO:0000313" key="4">
    <source>
        <dbReference type="Proteomes" id="UP000275267"/>
    </source>
</evidence>
<dbReference type="AlphaFoldDB" id="A0A3L6R387"/>
<feature type="region of interest" description="Disordered" evidence="1">
    <location>
        <begin position="262"/>
        <end position="293"/>
    </location>
</feature>
<reference evidence="4" key="1">
    <citation type="journal article" date="2019" name="Nat. Commun.">
        <title>The genome of broomcorn millet.</title>
        <authorList>
            <person name="Zou C."/>
            <person name="Miki D."/>
            <person name="Li D."/>
            <person name="Tang Q."/>
            <person name="Xiao L."/>
            <person name="Rajput S."/>
            <person name="Deng P."/>
            <person name="Jia W."/>
            <person name="Huang R."/>
            <person name="Zhang M."/>
            <person name="Sun Y."/>
            <person name="Hu J."/>
            <person name="Fu X."/>
            <person name="Schnable P.S."/>
            <person name="Li F."/>
            <person name="Zhang H."/>
            <person name="Feng B."/>
            <person name="Zhu X."/>
            <person name="Liu R."/>
            <person name="Schnable J.C."/>
            <person name="Zhu J.-K."/>
            <person name="Zhang H."/>
        </authorList>
    </citation>
    <scope>NUCLEOTIDE SEQUENCE [LARGE SCALE GENOMIC DNA]</scope>
</reference>
<dbReference type="PANTHER" id="PTHR35546">
    <property type="entry name" value="F-BOX PROTEIN INTERACTION DOMAIN PROTEIN-RELATED"/>
    <property type="match status" value="1"/>
</dbReference>
<gene>
    <name evidence="3" type="ORF">C2845_PM08G16760</name>
</gene>